<accession>A0A9P6FN28</accession>
<feature type="non-terminal residue" evidence="1">
    <location>
        <position position="1"/>
    </location>
</feature>
<evidence type="ECO:0000313" key="1">
    <source>
        <dbReference type="EMBL" id="KAF9578264.1"/>
    </source>
</evidence>
<reference evidence="1" key="1">
    <citation type="journal article" date="2020" name="Fungal Divers.">
        <title>Resolving the Mortierellaceae phylogeny through synthesis of multi-gene phylogenetics and phylogenomics.</title>
        <authorList>
            <person name="Vandepol N."/>
            <person name="Liber J."/>
            <person name="Desiro A."/>
            <person name="Na H."/>
            <person name="Kennedy M."/>
            <person name="Barry K."/>
            <person name="Grigoriev I.V."/>
            <person name="Miller A.N."/>
            <person name="O'Donnell K."/>
            <person name="Stajich J.E."/>
            <person name="Bonito G."/>
        </authorList>
    </citation>
    <scope>NUCLEOTIDE SEQUENCE</scope>
    <source>
        <strain evidence="1">KOD1015</strain>
    </source>
</reference>
<proteinExistence type="predicted"/>
<dbReference type="OrthoDB" id="26149at2759"/>
<keyword evidence="2" id="KW-1185">Reference proteome</keyword>
<dbReference type="EMBL" id="JAABOA010003839">
    <property type="protein sequence ID" value="KAF9578264.1"/>
    <property type="molecule type" value="Genomic_DNA"/>
</dbReference>
<evidence type="ECO:0000313" key="2">
    <source>
        <dbReference type="Proteomes" id="UP000780801"/>
    </source>
</evidence>
<organism evidence="1 2">
    <name type="scientific">Lunasporangiospora selenospora</name>
    <dbReference type="NCBI Taxonomy" id="979761"/>
    <lineage>
        <taxon>Eukaryota</taxon>
        <taxon>Fungi</taxon>
        <taxon>Fungi incertae sedis</taxon>
        <taxon>Mucoromycota</taxon>
        <taxon>Mortierellomycotina</taxon>
        <taxon>Mortierellomycetes</taxon>
        <taxon>Mortierellales</taxon>
        <taxon>Mortierellaceae</taxon>
        <taxon>Lunasporangiospora</taxon>
    </lineage>
</organism>
<dbReference type="AlphaFoldDB" id="A0A9P6FN28"/>
<sequence>VTPQDDLVFASLVQDIKLGSDPNSIEAEINRFVKTLEGAKAVLQANPSESNAQASWDNVANAFQYFADTARQESSRTPIGASSAVDLIV</sequence>
<comment type="caution">
    <text evidence="1">The sequence shown here is derived from an EMBL/GenBank/DDBJ whole genome shotgun (WGS) entry which is preliminary data.</text>
</comment>
<feature type="non-terminal residue" evidence="1">
    <location>
        <position position="89"/>
    </location>
</feature>
<gene>
    <name evidence="1" type="ORF">BGW38_006030</name>
</gene>
<protein>
    <submittedName>
        <fullName evidence="1">Uncharacterized protein</fullName>
    </submittedName>
</protein>
<dbReference type="Proteomes" id="UP000780801">
    <property type="component" value="Unassembled WGS sequence"/>
</dbReference>
<name>A0A9P6FN28_9FUNG</name>